<proteinExistence type="inferred from homology"/>
<dbReference type="InterPro" id="IPR051910">
    <property type="entry name" value="ComF/GntX_DNA_util-trans"/>
</dbReference>
<name>A0A7X3G393_9BURK</name>
<dbReference type="CDD" id="cd06223">
    <property type="entry name" value="PRTases_typeI"/>
    <property type="match status" value="1"/>
</dbReference>
<dbReference type="Proteomes" id="UP000443353">
    <property type="component" value="Unassembled WGS sequence"/>
</dbReference>
<dbReference type="PANTHER" id="PTHR47505">
    <property type="entry name" value="DNA UTILIZATION PROTEIN YHGH"/>
    <property type="match status" value="1"/>
</dbReference>
<comment type="similarity">
    <text evidence="1">Belongs to the ComF/GntX family.</text>
</comment>
<organism evidence="2 3">
    <name type="scientific">Massilia cellulosiltytica</name>
    <dbReference type="NCBI Taxonomy" id="2683234"/>
    <lineage>
        <taxon>Bacteria</taxon>
        <taxon>Pseudomonadati</taxon>
        <taxon>Pseudomonadota</taxon>
        <taxon>Betaproteobacteria</taxon>
        <taxon>Burkholderiales</taxon>
        <taxon>Oxalobacteraceae</taxon>
        <taxon>Telluria group</taxon>
        <taxon>Massilia</taxon>
    </lineage>
</organism>
<evidence type="ECO:0000313" key="2">
    <source>
        <dbReference type="EMBL" id="MVW61887.1"/>
    </source>
</evidence>
<gene>
    <name evidence="2" type="ORF">GPY61_18310</name>
</gene>
<sequence>MTARYLSLRHWLRVLVPSMCALCGGGCDDVVCAACRKAYARARRMRCGQCANPLAEIPSLPRRREPKLELPGTQANLGPRLRGDDGGGICGTCLRDPPAFDATVAAVDYAIPLDQLVLQLKFGARLALAPWCARQIRDAVLARPGLPLPDLLCPVPLGPGRLVERGFNQALEIARPLAAALGVACHPALALRTLDTPAQSGVAPSVRAQNVRGAFAVEAPDLVEGRHVGLVDDVMTSGHTLGELAATFKRFGAVRVTNFVFARTPPHP</sequence>
<dbReference type="SUPFAM" id="SSF53271">
    <property type="entry name" value="PRTase-like"/>
    <property type="match status" value="1"/>
</dbReference>
<keyword evidence="3" id="KW-1185">Reference proteome</keyword>
<dbReference type="AlphaFoldDB" id="A0A7X3G393"/>
<evidence type="ECO:0000313" key="3">
    <source>
        <dbReference type="Proteomes" id="UP000443353"/>
    </source>
</evidence>
<dbReference type="Gene3D" id="3.40.50.2020">
    <property type="match status" value="1"/>
</dbReference>
<comment type="caution">
    <text evidence="2">The sequence shown here is derived from an EMBL/GenBank/DDBJ whole genome shotgun (WGS) entry which is preliminary data.</text>
</comment>
<dbReference type="PANTHER" id="PTHR47505:SF1">
    <property type="entry name" value="DNA UTILIZATION PROTEIN YHGH"/>
    <property type="match status" value="1"/>
</dbReference>
<protein>
    <submittedName>
        <fullName evidence="2">ComF family protein</fullName>
    </submittedName>
</protein>
<accession>A0A7X3G393</accession>
<reference evidence="2 3" key="1">
    <citation type="submission" date="2019-12" db="EMBL/GenBank/DDBJ databases">
        <authorList>
            <person name="Li C."/>
            <person name="Zhao J."/>
        </authorList>
    </citation>
    <scope>NUCLEOTIDE SEQUENCE [LARGE SCALE GENOMIC DNA]</scope>
    <source>
        <strain evidence="2 3">NEAU-DD11</strain>
    </source>
</reference>
<evidence type="ECO:0000256" key="1">
    <source>
        <dbReference type="ARBA" id="ARBA00008007"/>
    </source>
</evidence>
<dbReference type="InterPro" id="IPR029057">
    <property type="entry name" value="PRTase-like"/>
</dbReference>
<dbReference type="EMBL" id="WSES01000005">
    <property type="protein sequence ID" value="MVW61887.1"/>
    <property type="molecule type" value="Genomic_DNA"/>
</dbReference>
<dbReference type="InterPro" id="IPR000836">
    <property type="entry name" value="PRTase_dom"/>
</dbReference>